<protein>
    <submittedName>
        <fullName evidence="2">GNAT family N-acetyltransferase</fullName>
    </submittedName>
</protein>
<dbReference type="Gene3D" id="3.40.630.30">
    <property type="match status" value="1"/>
</dbReference>
<accession>A0A643EW12</accession>
<proteinExistence type="predicted"/>
<feature type="domain" description="N-acetyltransferase" evidence="1">
    <location>
        <begin position="39"/>
        <end position="183"/>
    </location>
</feature>
<organism evidence="2">
    <name type="scientific">Brucella pituitosa</name>
    <dbReference type="NCBI Taxonomy" id="571256"/>
    <lineage>
        <taxon>Bacteria</taxon>
        <taxon>Pseudomonadati</taxon>
        <taxon>Pseudomonadota</taxon>
        <taxon>Alphaproteobacteria</taxon>
        <taxon>Hyphomicrobiales</taxon>
        <taxon>Brucellaceae</taxon>
        <taxon>Brucella/Ochrobactrum group</taxon>
        <taxon>Brucella</taxon>
    </lineage>
</organism>
<dbReference type="Pfam" id="PF00583">
    <property type="entry name" value="Acetyltransf_1"/>
    <property type="match status" value="1"/>
</dbReference>
<evidence type="ECO:0000259" key="1">
    <source>
        <dbReference type="PROSITE" id="PS51186"/>
    </source>
</evidence>
<name>A0A643EW12_9HYPH</name>
<gene>
    <name evidence="2" type="ORF">F7Q93_20115</name>
</gene>
<dbReference type="CDD" id="cd04301">
    <property type="entry name" value="NAT_SF"/>
    <property type="match status" value="1"/>
</dbReference>
<dbReference type="SUPFAM" id="SSF55729">
    <property type="entry name" value="Acyl-CoA N-acyltransferases (Nat)"/>
    <property type="match status" value="1"/>
</dbReference>
<dbReference type="GO" id="GO:0016747">
    <property type="term" value="F:acyltransferase activity, transferring groups other than amino-acyl groups"/>
    <property type="evidence" value="ECO:0007669"/>
    <property type="project" value="InterPro"/>
</dbReference>
<dbReference type="PROSITE" id="PS51186">
    <property type="entry name" value="GNAT"/>
    <property type="match status" value="1"/>
</dbReference>
<evidence type="ECO:0000313" key="2">
    <source>
        <dbReference type="EMBL" id="KAB0567708.1"/>
    </source>
</evidence>
<dbReference type="AlphaFoldDB" id="A0A643EW12"/>
<dbReference type="InterPro" id="IPR000182">
    <property type="entry name" value="GNAT_dom"/>
</dbReference>
<sequence length="191" mass="21953">MAHVEAEFVQRKPVQHLLINQMSRNFEYLLHKTETESHMKLRRGLPSDIPFIYRLEKQYIEELENDQLTKWQGNIERHLEQWISSLPQTTIAQLQGTRAGYLFWEREGEKALIASVNVATECRRKGVGLALVESFESEARLAGCSVAELGFVTHNPARYLYEKCGYQPSGMEGRYLLMTKCLGTLGLKGFD</sequence>
<dbReference type="EMBL" id="VZPE01000010">
    <property type="protein sequence ID" value="KAB0567708.1"/>
    <property type="molecule type" value="Genomic_DNA"/>
</dbReference>
<reference evidence="2" key="1">
    <citation type="submission" date="2019-09" db="EMBL/GenBank/DDBJ databases">
        <title>Draft genome sequences of 48 bacterial type strains from the CCUG.</title>
        <authorList>
            <person name="Tunovic T."/>
            <person name="Pineiro-Iglesias B."/>
            <person name="Unosson C."/>
            <person name="Inganas E."/>
            <person name="Ohlen M."/>
            <person name="Cardew S."/>
            <person name="Jensie-Markopoulos S."/>
            <person name="Salva-Serra F."/>
            <person name="Jaen-Luchoro D."/>
            <person name="Karlsson R."/>
            <person name="Svensson-Stadler L."/>
            <person name="Chun J."/>
            <person name="Moore E."/>
        </authorList>
    </citation>
    <scope>NUCLEOTIDE SEQUENCE</scope>
    <source>
        <strain evidence="2">CCUG 50899</strain>
    </source>
</reference>
<dbReference type="InterPro" id="IPR016181">
    <property type="entry name" value="Acyl_CoA_acyltransferase"/>
</dbReference>
<keyword evidence="2" id="KW-0808">Transferase</keyword>
<comment type="caution">
    <text evidence="2">The sequence shown here is derived from an EMBL/GenBank/DDBJ whole genome shotgun (WGS) entry which is preliminary data.</text>
</comment>